<feature type="region of interest" description="Disordered" evidence="1">
    <location>
        <begin position="1"/>
        <end position="32"/>
    </location>
</feature>
<name>A0A1B9F3X8_9BACT</name>
<evidence type="ECO:0000256" key="1">
    <source>
        <dbReference type="SAM" id="MobiDB-lite"/>
    </source>
</evidence>
<dbReference type="Proteomes" id="UP000093080">
    <property type="component" value="Unassembled WGS sequence"/>
</dbReference>
<feature type="compositionally biased region" description="Basic and acidic residues" evidence="1">
    <location>
        <begin position="9"/>
        <end position="25"/>
    </location>
</feature>
<dbReference type="AlphaFoldDB" id="A0A1B9F3X8"/>
<evidence type="ECO:0000313" key="2">
    <source>
        <dbReference type="EMBL" id="OCC14647.1"/>
    </source>
</evidence>
<keyword evidence="3" id="KW-1185">Reference proteome</keyword>
<comment type="caution">
    <text evidence="2">The sequence shown here is derived from an EMBL/GenBank/DDBJ whole genome shotgun (WGS) entry which is preliminary data.</text>
</comment>
<dbReference type="EMBL" id="MAGO01000010">
    <property type="protein sequence ID" value="OCC14647.1"/>
    <property type="molecule type" value="Genomic_DNA"/>
</dbReference>
<sequence>MPEESEFTSIHERLQARQMGEEPSKRLMPFSGEGGGEFGHLVGNTSRLRFRCSSHGIRYVKGMRAAKRALG</sequence>
<accession>A0A1B9F3X8</accession>
<reference evidence="2 3" key="1">
    <citation type="submission" date="2016-06" db="EMBL/GenBank/DDBJ databases">
        <title>Respiratory ammonification of nitrate coupled to the oxidation of elemental sulfur in deep-sea autotrophic thermophilic bacteria.</title>
        <authorList>
            <person name="Slobodkina G.B."/>
            <person name="Mardanov A.V."/>
            <person name="Ravin N.V."/>
            <person name="Frolova A.A."/>
            <person name="Viryasiv M.B."/>
            <person name="Chernyh N.A."/>
            <person name="Bonch-Osmolovskaya E.A."/>
            <person name="Slobodkin A.I."/>
        </authorList>
    </citation>
    <scope>NUCLEOTIDE SEQUENCE [LARGE SCALE GENOMIC DNA]</scope>
    <source>
        <strain evidence="2 3">S69</strain>
    </source>
</reference>
<dbReference type="STRING" id="1156395.DBT_1962"/>
<gene>
    <name evidence="2" type="ORF">DBT_1962</name>
</gene>
<organism evidence="2 3">
    <name type="scientific">Dissulfuribacter thermophilus</name>
    <dbReference type="NCBI Taxonomy" id="1156395"/>
    <lineage>
        <taxon>Bacteria</taxon>
        <taxon>Pseudomonadati</taxon>
        <taxon>Thermodesulfobacteriota</taxon>
        <taxon>Dissulfuribacteria</taxon>
        <taxon>Dissulfuribacterales</taxon>
        <taxon>Dissulfuribacteraceae</taxon>
        <taxon>Dissulfuribacter</taxon>
    </lineage>
</organism>
<protein>
    <submittedName>
        <fullName evidence="2">Uncharacterized protein</fullName>
    </submittedName>
</protein>
<evidence type="ECO:0000313" key="3">
    <source>
        <dbReference type="Proteomes" id="UP000093080"/>
    </source>
</evidence>
<dbReference type="RefSeq" id="WP_067619600.1">
    <property type="nucleotide sequence ID" value="NZ_MAGO01000010.1"/>
</dbReference>
<proteinExistence type="predicted"/>